<name>A0A4S4N162_9APHY</name>
<accession>A0A4S4N162</accession>
<dbReference type="PANTHER" id="PTHR37171">
    <property type="entry name" value="SERINE/THREONINE-PROTEIN KINASE YRZF-RELATED"/>
    <property type="match status" value="1"/>
</dbReference>
<dbReference type="SUPFAM" id="SSF56112">
    <property type="entry name" value="Protein kinase-like (PK-like)"/>
    <property type="match status" value="1"/>
</dbReference>
<proteinExistence type="predicted"/>
<evidence type="ECO:0008006" key="3">
    <source>
        <dbReference type="Google" id="ProtNLM"/>
    </source>
</evidence>
<keyword evidence="2" id="KW-1185">Reference proteome</keyword>
<organism evidence="1 2">
    <name type="scientific">Antrodiella citrinella</name>
    <dbReference type="NCBI Taxonomy" id="2447956"/>
    <lineage>
        <taxon>Eukaryota</taxon>
        <taxon>Fungi</taxon>
        <taxon>Dikarya</taxon>
        <taxon>Basidiomycota</taxon>
        <taxon>Agaricomycotina</taxon>
        <taxon>Agaricomycetes</taxon>
        <taxon>Polyporales</taxon>
        <taxon>Steccherinaceae</taxon>
        <taxon>Antrodiella</taxon>
    </lineage>
</organism>
<dbReference type="PANTHER" id="PTHR37171:SF1">
    <property type="entry name" value="SERINE_THREONINE-PROTEIN KINASE YRZF-RELATED"/>
    <property type="match status" value="1"/>
</dbReference>
<protein>
    <recommendedName>
        <fullName evidence="3">Protein kinase domain-containing protein</fullName>
    </recommendedName>
</protein>
<dbReference type="InterPro" id="IPR011009">
    <property type="entry name" value="Kinase-like_dom_sf"/>
</dbReference>
<reference evidence="1 2" key="1">
    <citation type="submission" date="2019-02" db="EMBL/GenBank/DDBJ databases">
        <title>Genome sequencing of the rare red list fungi Antrodiella citrinella (Flaviporus citrinellus).</title>
        <authorList>
            <person name="Buettner E."/>
            <person name="Kellner H."/>
        </authorList>
    </citation>
    <scope>NUCLEOTIDE SEQUENCE [LARGE SCALE GENOMIC DNA]</scope>
    <source>
        <strain evidence="1 2">DSM 108506</strain>
    </source>
</reference>
<dbReference type="AlphaFoldDB" id="A0A4S4N162"/>
<evidence type="ECO:0000313" key="2">
    <source>
        <dbReference type="Proteomes" id="UP000308730"/>
    </source>
</evidence>
<dbReference type="Proteomes" id="UP000308730">
    <property type="component" value="Unassembled WGS sequence"/>
</dbReference>
<dbReference type="InterPro" id="IPR052396">
    <property type="entry name" value="Meiotic_Drive_Suppr_Kinase"/>
</dbReference>
<sequence length="625" mass="69731">MPSPSRQPNSQHLRSYGPADPAPIVQINWVLFDRVRNPKFRVCCFEILKEQTEHALMTLVPRMRKEIHRWQKYRVDLTSIEFYTPVTDLLAKGIRNKHSAVEDVGSGDKSHVHLLVSAEEATEEEEVMEEEVDIPGELPQVHTIYYDAFLSLVKDTDSTRAPSKRAVSKEYAKIQKRPDIAICDGYFVMTSGGRGPAVVTLAPPVQLFHPVFGKFVSDVSNPNFVPDPAVVSLIRDLTSTSAAVHTDEHVFSDQIRPQLTGLLNSVLKQVLVNEKQTADSVGLKALPRTNCSAALVLSEHKRSLGEGGCDVTRQSGLSLLNWWKQRDVAVIRDRCCCPSFIISIAGPWLCIFGAVLTSKFIVHPLTEMLSIGERSVFEESRQLRLARVFTSLRQCLAQLSSYYDTVDEGQNIPPLQPGLAHPRFFPYPTSFTDPEHGKQTFEYTGTLNVRGADVTFMAELKSGETVVVKFVSRYGLAAHRVLAAAGMAPQLHYFGDINGEDDMTDGYQEVLSHGLYEGPVKMIVMEYIQEKRFKGDVYPAEVKASIRKALDTLHAQDLVHGGLRPPNVVVTLEHKVFLIDFDWSGKEDVTTYPLGLSSKVPWSQGVGDLAPLKKEHDIGMLETMF</sequence>
<dbReference type="EMBL" id="SGPM01000018">
    <property type="protein sequence ID" value="THH32634.1"/>
    <property type="molecule type" value="Genomic_DNA"/>
</dbReference>
<evidence type="ECO:0000313" key="1">
    <source>
        <dbReference type="EMBL" id="THH32634.1"/>
    </source>
</evidence>
<comment type="caution">
    <text evidence="1">The sequence shown here is derived from an EMBL/GenBank/DDBJ whole genome shotgun (WGS) entry which is preliminary data.</text>
</comment>
<dbReference type="Gene3D" id="1.10.510.10">
    <property type="entry name" value="Transferase(Phosphotransferase) domain 1"/>
    <property type="match status" value="1"/>
</dbReference>
<dbReference type="OrthoDB" id="2803426at2759"/>
<gene>
    <name evidence="1" type="ORF">EUX98_g1567</name>
</gene>